<accession>A0A4R5ND37</accession>
<proteinExistence type="predicted"/>
<gene>
    <name evidence="1" type="ORF">C5L31_001856</name>
</gene>
<dbReference type="OrthoDB" id="7061608at2"/>
<dbReference type="AlphaFoldDB" id="A0A4R5ND37"/>
<name>A0A4R5ND37_9LACO</name>
<evidence type="ECO:0000313" key="1">
    <source>
        <dbReference type="EMBL" id="TDG71169.1"/>
    </source>
</evidence>
<dbReference type="STRING" id="1122149.FD44_GL000469"/>
<evidence type="ECO:0000313" key="2">
    <source>
        <dbReference type="Proteomes" id="UP000294854"/>
    </source>
</evidence>
<reference evidence="1 2" key="1">
    <citation type="journal article" date="2019" name="Appl. Microbiol. Biotechnol.">
        <title>Uncovering carbohydrate metabolism through a genotype-phenotype association study of 56 lactic acid bacteria genomes.</title>
        <authorList>
            <person name="Buron-Moles G."/>
            <person name="Chailyan A."/>
            <person name="Dolejs I."/>
            <person name="Forster J."/>
            <person name="Miks M.H."/>
        </authorList>
    </citation>
    <scope>NUCLEOTIDE SEQUENCE [LARGE SCALE GENOMIC DNA]</scope>
    <source>
        <strain evidence="1 2">ATCC 49373</strain>
    </source>
</reference>
<protein>
    <submittedName>
        <fullName evidence="1">Uncharacterized protein</fullName>
    </submittedName>
</protein>
<keyword evidence="2" id="KW-1185">Reference proteome</keyword>
<dbReference type="RefSeq" id="WP_010619498.1">
    <property type="nucleotide sequence ID" value="NZ_PUFO01000107.1"/>
</dbReference>
<comment type="caution">
    <text evidence="1">The sequence shown here is derived from an EMBL/GenBank/DDBJ whole genome shotgun (WGS) entry which is preliminary data.</text>
</comment>
<dbReference type="EMBL" id="PUFO01000107">
    <property type="protein sequence ID" value="TDG71169.1"/>
    <property type="molecule type" value="Genomic_DNA"/>
</dbReference>
<sequence>MTKLEINGRTYSELPIPDDYQLVYDQTVERDGEKIQLRRYQPANLKKEALGREHVTVLCRDDGYVMTYNSLIHPSSGNLPQEKELWAKAEQVWQNVDASYRQRLEPLSTSYQERHYTDDTGKTVTVPIVWAKYADTQNMGNYCWVGLGANGEVLEFERDSYWDYSAGRQSSEMWNGDDWILAHRGDGPQLQAPMALA</sequence>
<organism evidence="1 2">
    <name type="scientific">Secundilactobacillus malefermentans</name>
    <dbReference type="NCBI Taxonomy" id="176292"/>
    <lineage>
        <taxon>Bacteria</taxon>
        <taxon>Bacillati</taxon>
        <taxon>Bacillota</taxon>
        <taxon>Bacilli</taxon>
        <taxon>Lactobacillales</taxon>
        <taxon>Lactobacillaceae</taxon>
        <taxon>Secundilactobacillus</taxon>
    </lineage>
</organism>
<dbReference type="Proteomes" id="UP000294854">
    <property type="component" value="Unassembled WGS sequence"/>
</dbReference>